<accession>A0AA38IKZ0</accession>
<feature type="chain" id="PRO_5041392033" description="Secreted protein" evidence="1">
    <location>
        <begin position="17"/>
        <end position="100"/>
    </location>
</feature>
<comment type="caution">
    <text evidence="2">The sequence shown here is derived from an EMBL/GenBank/DDBJ whole genome shotgun (WGS) entry which is preliminary data.</text>
</comment>
<dbReference type="AlphaFoldDB" id="A0AA38IKZ0"/>
<keyword evidence="3" id="KW-1185">Reference proteome</keyword>
<name>A0AA38IKZ0_9CUCU</name>
<organism evidence="2 3">
    <name type="scientific">Zophobas morio</name>
    <dbReference type="NCBI Taxonomy" id="2755281"/>
    <lineage>
        <taxon>Eukaryota</taxon>
        <taxon>Metazoa</taxon>
        <taxon>Ecdysozoa</taxon>
        <taxon>Arthropoda</taxon>
        <taxon>Hexapoda</taxon>
        <taxon>Insecta</taxon>
        <taxon>Pterygota</taxon>
        <taxon>Neoptera</taxon>
        <taxon>Endopterygota</taxon>
        <taxon>Coleoptera</taxon>
        <taxon>Polyphaga</taxon>
        <taxon>Cucujiformia</taxon>
        <taxon>Tenebrionidae</taxon>
        <taxon>Zophobas</taxon>
    </lineage>
</organism>
<keyword evidence="1" id="KW-0732">Signal</keyword>
<evidence type="ECO:0000313" key="3">
    <source>
        <dbReference type="Proteomes" id="UP001168821"/>
    </source>
</evidence>
<dbReference type="EMBL" id="JALNTZ010000004">
    <property type="protein sequence ID" value="KAJ3655737.1"/>
    <property type="molecule type" value="Genomic_DNA"/>
</dbReference>
<protein>
    <recommendedName>
        <fullName evidence="4">Secreted protein</fullName>
    </recommendedName>
</protein>
<reference evidence="2" key="1">
    <citation type="journal article" date="2023" name="G3 (Bethesda)">
        <title>Whole genome assemblies of Zophobas morio and Tenebrio molitor.</title>
        <authorList>
            <person name="Kaur S."/>
            <person name="Stinson S.A."/>
            <person name="diCenzo G.C."/>
        </authorList>
    </citation>
    <scope>NUCLEOTIDE SEQUENCE</scope>
    <source>
        <strain evidence="2">QUZm001</strain>
    </source>
</reference>
<evidence type="ECO:0000313" key="2">
    <source>
        <dbReference type="EMBL" id="KAJ3655737.1"/>
    </source>
</evidence>
<evidence type="ECO:0000256" key="1">
    <source>
        <dbReference type="SAM" id="SignalP"/>
    </source>
</evidence>
<dbReference type="Proteomes" id="UP001168821">
    <property type="component" value="Unassembled WGS sequence"/>
</dbReference>
<evidence type="ECO:0008006" key="4">
    <source>
        <dbReference type="Google" id="ProtNLM"/>
    </source>
</evidence>
<gene>
    <name evidence="2" type="ORF">Zmor_014854</name>
</gene>
<feature type="signal peptide" evidence="1">
    <location>
        <begin position="1"/>
        <end position="16"/>
    </location>
</feature>
<sequence length="100" mass="10413">MPLCLLLRAKRPVVAGLCLLLRAKKYLLLRVCACCCGYGADINPDVCGQRTSIKVDTSCGYSLGVTAPFGTRPGIVAGAGCVARPSPSPLVDSVLYPTTV</sequence>
<proteinExistence type="predicted"/>